<dbReference type="AlphaFoldDB" id="A0A915HZR6"/>
<organism evidence="1 2">
    <name type="scientific">Romanomermis culicivorax</name>
    <name type="common">Nematode worm</name>
    <dbReference type="NCBI Taxonomy" id="13658"/>
    <lineage>
        <taxon>Eukaryota</taxon>
        <taxon>Metazoa</taxon>
        <taxon>Ecdysozoa</taxon>
        <taxon>Nematoda</taxon>
        <taxon>Enoplea</taxon>
        <taxon>Dorylaimia</taxon>
        <taxon>Mermithida</taxon>
        <taxon>Mermithoidea</taxon>
        <taxon>Mermithidae</taxon>
        <taxon>Romanomermis</taxon>
    </lineage>
</organism>
<dbReference type="Proteomes" id="UP000887565">
    <property type="component" value="Unplaced"/>
</dbReference>
<protein>
    <submittedName>
        <fullName evidence="2">Uncharacterized protein</fullName>
    </submittedName>
</protein>
<reference evidence="2" key="1">
    <citation type="submission" date="2022-11" db="UniProtKB">
        <authorList>
            <consortium name="WormBaseParasite"/>
        </authorList>
    </citation>
    <scope>IDENTIFICATION</scope>
</reference>
<name>A0A915HZR6_ROMCU</name>
<dbReference type="WBParaSite" id="nRc.2.0.1.t06934-RA">
    <property type="protein sequence ID" value="nRc.2.0.1.t06934-RA"/>
    <property type="gene ID" value="nRc.2.0.1.g06934"/>
</dbReference>
<proteinExistence type="predicted"/>
<keyword evidence="1" id="KW-1185">Reference proteome</keyword>
<evidence type="ECO:0000313" key="2">
    <source>
        <dbReference type="WBParaSite" id="nRc.2.0.1.t06934-RA"/>
    </source>
</evidence>
<sequence>MPAKDLPLKGFGASKHKTVRFNLDMPNHHANDRLSNAQLSSWTLVDEIHCLQQEMAWLTAHIAKLMAKQHLPALKPLRQCIAHPRRDAGSL</sequence>
<accession>A0A915HZR6</accession>
<evidence type="ECO:0000313" key="1">
    <source>
        <dbReference type="Proteomes" id="UP000887565"/>
    </source>
</evidence>